<proteinExistence type="predicted"/>
<dbReference type="InterPro" id="IPR050909">
    <property type="entry name" value="Bact_Autotransporter_VF"/>
</dbReference>
<dbReference type="InterPro" id="IPR011050">
    <property type="entry name" value="Pectin_lyase_fold/virulence"/>
</dbReference>
<keyword evidence="1" id="KW-0732">Signal</keyword>
<comment type="caution">
    <text evidence="3">The sequence shown here is derived from an EMBL/GenBank/DDBJ whole genome shotgun (WGS) entry which is preliminary data.</text>
</comment>
<dbReference type="SMART" id="SM00912">
    <property type="entry name" value="Haemagg_act"/>
    <property type="match status" value="1"/>
</dbReference>
<dbReference type="RefSeq" id="WP_125241303.1">
    <property type="nucleotide sequence ID" value="NZ_RSED01000001.1"/>
</dbReference>
<dbReference type="PANTHER" id="PTHR12338:SF5">
    <property type="entry name" value="ANTIGEN 43-RELATED"/>
    <property type="match status" value="1"/>
</dbReference>
<evidence type="ECO:0000259" key="2">
    <source>
        <dbReference type="SMART" id="SM00912"/>
    </source>
</evidence>
<dbReference type="EMBL" id="RSED01000001">
    <property type="protein sequence ID" value="RRS06160.1"/>
    <property type="molecule type" value="Genomic_DNA"/>
</dbReference>
<dbReference type="SUPFAM" id="SSF51126">
    <property type="entry name" value="Pectin lyase-like"/>
    <property type="match status" value="1"/>
</dbReference>
<dbReference type="Proteomes" id="UP000269265">
    <property type="component" value="Unassembled WGS sequence"/>
</dbReference>
<reference evidence="3 4" key="1">
    <citation type="submission" date="2018-12" db="EMBL/GenBank/DDBJ databases">
        <title>The whole draft genome of Aquabacterium sp. SJQ9.</title>
        <authorList>
            <person name="Sun L."/>
            <person name="Gao X."/>
            <person name="Chen W."/>
            <person name="Huang K."/>
        </authorList>
    </citation>
    <scope>NUCLEOTIDE SEQUENCE [LARGE SCALE GENOMIC DNA]</scope>
    <source>
        <strain evidence="3 4">SJQ9</strain>
    </source>
</reference>
<dbReference type="OrthoDB" id="218680at2"/>
<gene>
    <name evidence="3" type="ORF">EIP75_00740</name>
</gene>
<protein>
    <submittedName>
        <fullName evidence="3">Filamentous hemagglutinin N-terminal domain-containing protein</fullName>
    </submittedName>
</protein>
<dbReference type="InterPro" id="IPR043709">
    <property type="entry name" value="DUF5649"/>
</dbReference>
<feature type="signal peptide" evidence="1">
    <location>
        <begin position="1"/>
        <end position="36"/>
    </location>
</feature>
<name>A0A426VHF8_9BURK</name>
<evidence type="ECO:0000256" key="1">
    <source>
        <dbReference type="SAM" id="SignalP"/>
    </source>
</evidence>
<feature type="domain" description="Filamentous haemagglutinin FhaB/tRNA nuclease CdiA-like TPS" evidence="2">
    <location>
        <begin position="36"/>
        <end position="146"/>
    </location>
</feature>
<keyword evidence="4" id="KW-1185">Reference proteome</keyword>
<dbReference type="Gene3D" id="2.160.20.10">
    <property type="entry name" value="Single-stranded right-handed beta-helix, Pectin lyase-like"/>
    <property type="match status" value="1"/>
</dbReference>
<evidence type="ECO:0000313" key="4">
    <source>
        <dbReference type="Proteomes" id="UP000269265"/>
    </source>
</evidence>
<evidence type="ECO:0000313" key="3">
    <source>
        <dbReference type="EMBL" id="RRS06160.1"/>
    </source>
</evidence>
<dbReference type="PANTHER" id="PTHR12338">
    <property type="entry name" value="AUTOTRANSPORTER"/>
    <property type="match status" value="1"/>
</dbReference>
<feature type="chain" id="PRO_5019489816" evidence="1">
    <location>
        <begin position="37"/>
        <end position="3557"/>
    </location>
</feature>
<dbReference type="NCBIfam" id="TIGR01901">
    <property type="entry name" value="adhes_NPXG"/>
    <property type="match status" value="1"/>
</dbReference>
<sequence length="3557" mass="344942">MNRRRARQLTSSPRRWALRPLPAALMAAMMPMASWSFDVGQVVHGQVTSSTNGNATTVTVHTNTAIVNTKDSSIRANESVTIDMLAGGRSSLLVRDTSYDPTYLMGSLQSNGRVFFLNPNGIVFGSGFRADVGALVASTLNLADEDFKKKQYKFSRVPGGRGAIIQDPGSLIQASETVALVAPQVTQAGTIVAPRVGLAAGTEALLDLDGDGLIFLKVGNAQEASTRLTQLGTIIADGGTVDIQARAREALADTVLNVDGIIRARSLGTREGRVVIDGGNSGITAVNGQVDATGDDAGERGGQISVLGDKVGLFGSASLDASGRAGGGTVLVGGNYQGTGDERRASHTFIGKDASIKANALDDGDGGKVVVWSDEVTRYFGSIEARGGAQGGNGGFVEVSGKQSLVFDGKVSLVAPFGVGGVLLLDPRDIILAGSGGAAFVDQASPTPDVAFAASGSSDVTLDVDDLEGVAELRLQASRDIIFNANLTMDSGKNVVLSAGRDISLGTFTLRAQGSGTITLTANAADGSGSEADGLGSITTGTGGLIRAGSGLVTLSAGSTGINVDLQANDVAVTTTDAGNVTIRNQGNLNFAGSGSSVAGNLSATVNNGSISDSAALTVTGTSSFATTLAAETIDLGSVTLGGAASFSTVSAANQGAVSVSSTSAIILGTSNVRGNLSVTSGGHISQTGALTVSGNTTLRLNSALSDIHLGSQANSLAGTVTVTGTLTNVRDLAIRNTHDNAALPVGLSGMSNLQDLTLLYSGNVDTIDLPTLNLRHLTVSSGRTSDGVLGDADEAITTAGIITASGNVSLSATGSGRDVDADKLNVTGTIAINTNGANANAVVVNDKAVKLLGSSVGGNLSLTSKGHVTQEAGATLTVGGTTTLAVTADDSDILIGNTGNSFAGAISFSGAGAADEAFIRDVSITNAHASAVMPTLTALTGLRDLTINFTTANVTLGQMSVRNLVVTSGGATGVIDSGTLTVSEDASFSTTANNATIVVNQLAVDGNISVSTAGANGHATIVNDAGVKLAGSTVGGNLTATATSGNITDSATIAVTGNASYITLADNATITVDNQAVNGSFALTTNGTTGHAIVTNATGVALAASTVDGNLTVTATNGSITDTGTVTVSGNASYSASTANSGITLDTQAVNGQFTLNTSGTTGHAAITNATKVVLAASSVGGNLGVTATAGNITDEGTVSAVGNASFTTTGNDATIVVNQLAVDGTIAVNTAGTSGHATIVNDDGVRLNTSSVGGNLTATATTGDITDSGTVTVGGNATYAALANNAIINVVNQAVAGTFALTTNGTAGHVTIANATGVALAASNIRGNLGVTATNGDITDTGLITVTGSASYTASTANTDITLDTQAVSGPFTLNTNGATGHATVTNASGVVLAASGIGGDLGVTANTGNITDSGTIVVGGNASYTTSANNATITVDDQNVAGTFALTTTGTNANATLVNHSSKDVELATSSVGGTLSVTSGSHISQATGATLSTGGDLTLTVGSPNSDILLGSGGNSLRGAINFGGTQSNVRNLALGSNSASASIPSLAGLSNLNNLTINFSAANVTLTALNISGNLDVTSGGATGITDTGPQTDRVQVGGTAKFTTTAAGADIDLDQLSVTGTISANTSGSGGHATLVNATAVDLAASNVGGNLTVTATTGDITDSGTVTVGGNASYSTLASGADINVNQQAVAGRFVVNTVGTTANATILNLTGVTLDASTVHGDLTVTAQSGNITDNGLITVDGNARYTTSAAGATIGVDQQAVAGSFAVNTNGTGAHATIINSGAVNLLASDVGGDLTVTAQGGAITDAATVKVGRNASYTTTTNNATITVDNQDVAGTFAVNTTGPNADATVVNIKDVELATSDVGGSLNVTSSSSITQATGATLTTGGDVVLTVLTAGSDIELGNGGNAFGGAFIVAGDQSLVRDLALGGSTLTSIPSLAGLTNLRNLTLNFSTADIVLPTLNIAGNLSVTSGGTTGITAMQAISVTGNASFRTTQANADILATQLTVGGTLSAHTAGTSGHATLVNATAINLAASDVGGNLIATATTGDITDSGTVTVDGTASYTTLDTDAKITINQQDVGGTLTVNTTGSNADVLVVNDRALVLGTSNVGGKLDVTAITGNLSDGGTITVGGTARYATNGANATITLDEQNVAGAITLGTVGANGHASIINAHANGISLGTSTVGGNLSATASSGDIMDIGLITVGGQATYTTSASNATIEVNQQAVSNGIAVNTTGALGHATINNTLGVALGNSSVGGNLSITAGGAITQNGAVQVSGTTTLSAVGQAITLTDTGNDFTGAVSATGGAVQITDANTLTASLTATGASALTAGGDLVASGTAAGLTTTTTNAGSTSLGATTVTGNLSVNSAGAVSQSGALTVTGTSTLSASGQTITLNHASNNFTGLVTATGSTIQLRDANALSAALTASGAATLTAAGNLGVAGSAAGLSTTTTNAGTTALGATAITGNLSINSAGAVSQSGALTVTGTSTVSASGQTITLDHASNNFTGLVTATGSTIQLRDANALSAALTASGAATLTAAGNLGVSGSAAGLSTTTTNAGTTTLGATTVTGNLSTTSAGAVSQTDAVTVTGTSTVSASGQSITLDHASNNFTGLVTAAGSTIQLRDANALSAALTASGAATLTAAGNLGVAGSAAGLSTPTTNAGTTTLGATTVTGNLSTTSAGAVSQTDAVTVTGTSTVSASGQSITLDHASNNFTGLVTAAGSTIQLRDANALSAALTASGAATLSAGGNLNVSGSAAGLSTTTTNAGTTGFGATNVTGNLASTSAGAVSQSGALTVSGSSTVSATGQTVTLDNTGNDFTGTVTATGSTVRITDVNALNAAITASGAATLIAGGNLGVSGSAAGLSTTSTGGGTTTFGITNVTGNLLASSAGNILDTGALTVSGTSSLTTTGNNATITLDQLASTGAVDVHTTGTNGHVTIANASALILDADDVQGSLSASAQGTLTLTDAVHVSGGNFIHLRAAGTNSDITLNQAVSSGSGEINIRADRHLTLNADVGTSGRVLAQAGGNLLQGAGTTVSGAQIGLLAGGSATGLDLTAGSTALVKAGGNITGQISASTAGLQSSTGLINVNTSVNTLSAQAGSSITVVNDQALTVAAAAGGAVSVTTAGALTVAPIGPVSMAASGSDVPTGKAFELAEATSAQGGVQTGTAAGSTLTLAGGSGNHDVTLNGAVTTHDGGAITASGKVRINSDINLTQGTLNITANATPTATLRPGVFSAEYAPVRVFEGVVTQGGGRIVTGTGSTLVVNATNNGSIYLTGNNDIRGGISAVSGTSGEVGDARFLGSAPISVSEISIKSTEVNVAGRPDGAIPGPAGSAKGLEGDSITLETSKITTSQFDGTIRGRMPFDKTLQIVAASLPSLAIRIPASELGNGSSPLFIGGSTESGWIRTRLGSDALGGIVTVSPGGVGQDKAIVFLGGDDPAPVYPGSGKPSEIRVFYNGLAAATPEEEAALTSVLSIIEDQRKARFEETVRTENVSSRLRAGVIAEVGAGRPATEGSESILMPPSCTPAAGAMTCQ</sequence>
<accession>A0A426VHF8</accession>
<dbReference type="InterPro" id="IPR012334">
    <property type="entry name" value="Pectin_lyas_fold"/>
</dbReference>
<organism evidence="3 4">
    <name type="scientific">Aquabacterium soli</name>
    <dbReference type="NCBI Taxonomy" id="2493092"/>
    <lineage>
        <taxon>Bacteria</taxon>
        <taxon>Pseudomonadati</taxon>
        <taxon>Pseudomonadota</taxon>
        <taxon>Betaproteobacteria</taxon>
        <taxon>Burkholderiales</taxon>
        <taxon>Aquabacterium</taxon>
    </lineage>
</organism>
<dbReference type="InterPro" id="IPR008638">
    <property type="entry name" value="FhaB/CdiA-like_TPS"/>
</dbReference>
<dbReference type="Pfam" id="PF18886">
    <property type="entry name" value="DUF5649"/>
    <property type="match status" value="26"/>
</dbReference>